<dbReference type="CDD" id="cd05233">
    <property type="entry name" value="SDR_c"/>
    <property type="match status" value="1"/>
</dbReference>
<dbReference type="PANTHER" id="PTHR43115">
    <property type="entry name" value="DEHYDROGENASE/REDUCTASE SDR FAMILY MEMBER 11"/>
    <property type="match status" value="1"/>
</dbReference>
<dbReference type="InterPro" id="IPR002347">
    <property type="entry name" value="SDR_fam"/>
</dbReference>
<reference evidence="3" key="1">
    <citation type="journal article" date="2019" name="Beilstein J. Org. Chem.">
        <title>Nanangenines: drimane sesquiterpenoids as the dominant metabolite cohort of a novel Australian fungus, Aspergillus nanangensis.</title>
        <authorList>
            <person name="Lacey H.J."/>
            <person name="Gilchrist C.L.M."/>
            <person name="Crombie A."/>
            <person name="Kalaitzis J.A."/>
            <person name="Vuong D."/>
            <person name="Rutledge P.J."/>
            <person name="Turner P."/>
            <person name="Pitt J.I."/>
            <person name="Lacey E."/>
            <person name="Chooi Y.H."/>
            <person name="Piggott A.M."/>
        </authorList>
    </citation>
    <scope>NUCLEOTIDE SEQUENCE</scope>
    <source>
        <strain evidence="3">MST-FP2251</strain>
    </source>
</reference>
<comment type="caution">
    <text evidence="3">The sequence shown here is derived from an EMBL/GenBank/DDBJ whole genome shotgun (WGS) entry which is preliminary data.</text>
</comment>
<evidence type="ECO:0000313" key="3">
    <source>
        <dbReference type="EMBL" id="KAF9893630.1"/>
    </source>
</evidence>
<dbReference type="Proteomes" id="UP001194746">
    <property type="component" value="Unassembled WGS sequence"/>
</dbReference>
<evidence type="ECO:0000256" key="1">
    <source>
        <dbReference type="ARBA" id="ARBA00006484"/>
    </source>
</evidence>
<reference evidence="3" key="2">
    <citation type="submission" date="2020-02" db="EMBL/GenBank/DDBJ databases">
        <authorList>
            <person name="Gilchrist C.L.M."/>
            <person name="Chooi Y.-H."/>
        </authorList>
    </citation>
    <scope>NUCLEOTIDE SEQUENCE</scope>
    <source>
        <strain evidence="3">MST-FP2251</strain>
    </source>
</reference>
<dbReference type="GO" id="GO:0016491">
    <property type="term" value="F:oxidoreductase activity"/>
    <property type="evidence" value="ECO:0007669"/>
    <property type="project" value="UniProtKB-KW"/>
</dbReference>
<evidence type="ECO:0008006" key="5">
    <source>
        <dbReference type="Google" id="ProtNLM"/>
    </source>
</evidence>
<keyword evidence="4" id="KW-1185">Reference proteome</keyword>
<proteinExistence type="inferred from homology"/>
<sequence length="314" mass="34158">MDTSKPSPDFIMEQDAFTRKTYRDVYPAINPTRPELSQVGKVVVITGASRGLGRLKHRVISIQTQNFATSFARANAGAIALLARDTSKLAETEKLVREISPATKVLSISVDITDEPGVRDAFRQIVGLFGTPHVLINNAGVMGPFKSIFDEEVDSWWRTQEMNVRGTLIVTKAFLAATGPEPKTQTTIINLSSAIAHMLPPGLSSYSITKLVMTKLATLLSAEHPTITTVSVNPGMVSTDLANSLPMVIQSMKDMPELCGGTAVWLASGDKSFLSGRFVDANWDVEELEARKEEIQQGNLLTIGPRGKFGKDRV</sequence>
<accession>A0AAD4CVT2</accession>
<dbReference type="AlphaFoldDB" id="A0AAD4CVT2"/>
<dbReference type="Gene3D" id="3.40.50.720">
    <property type="entry name" value="NAD(P)-binding Rossmann-like Domain"/>
    <property type="match status" value="1"/>
</dbReference>
<dbReference type="SUPFAM" id="SSF51735">
    <property type="entry name" value="NAD(P)-binding Rossmann-fold domains"/>
    <property type="match status" value="1"/>
</dbReference>
<dbReference type="EMBL" id="VCAU01000007">
    <property type="protein sequence ID" value="KAF9893630.1"/>
    <property type="molecule type" value="Genomic_DNA"/>
</dbReference>
<dbReference type="InterPro" id="IPR036291">
    <property type="entry name" value="NAD(P)-bd_dom_sf"/>
</dbReference>
<dbReference type="PRINTS" id="PR00081">
    <property type="entry name" value="GDHRDH"/>
</dbReference>
<organism evidence="3 4">
    <name type="scientific">Aspergillus nanangensis</name>
    <dbReference type="NCBI Taxonomy" id="2582783"/>
    <lineage>
        <taxon>Eukaryota</taxon>
        <taxon>Fungi</taxon>
        <taxon>Dikarya</taxon>
        <taxon>Ascomycota</taxon>
        <taxon>Pezizomycotina</taxon>
        <taxon>Eurotiomycetes</taxon>
        <taxon>Eurotiomycetidae</taxon>
        <taxon>Eurotiales</taxon>
        <taxon>Aspergillaceae</taxon>
        <taxon>Aspergillus</taxon>
        <taxon>Aspergillus subgen. Circumdati</taxon>
    </lineage>
</organism>
<keyword evidence="2" id="KW-0560">Oxidoreductase</keyword>
<protein>
    <recommendedName>
        <fullName evidence="5">NAD(P)-binding protein</fullName>
    </recommendedName>
</protein>
<comment type="similarity">
    <text evidence="1">Belongs to the short-chain dehydrogenases/reductases (SDR) family.</text>
</comment>
<evidence type="ECO:0000256" key="2">
    <source>
        <dbReference type="ARBA" id="ARBA00023002"/>
    </source>
</evidence>
<name>A0AAD4CVT2_ASPNN</name>
<gene>
    <name evidence="3" type="ORF">FE257_010942</name>
</gene>
<evidence type="ECO:0000313" key="4">
    <source>
        <dbReference type="Proteomes" id="UP001194746"/>
    </source>
</evidence>
<dbReference type="Pfam" id="PF00106">
    <property type="entry name" value="adh_short"/>
    <property type="match status" value="1"/>
</dbReference>
<dbReference type="PANTHER" id="PTHR43115:SF4">
    <property type="entry name" value="DEHYDROGENASE_REDUCTASE SDR FAMILY MEMBER 11"/>
    <property type="match status" value="1"/>
</dbReference>